<sequence>MLLGIDQLEDYFREIVSNIDISESYYEKANKSYQSLAMWLSRENSEIRQYSPDLTLQGSFKLGTVIKPISEEINYDVDVVCKLERLSKRDITQKQLKTLLGSEIISYAKANTMNNEPENGKRCWTLNYHDEAQFHMDILPCVDDRASYKNLLENASLTSNYKESAIAITDKSSPYYSKISSEWEISNPRGYFEWFRVQMQFIRTKELLAKSVKMSIEQLPDYKVKTPLQKSIQILKRHRDFMYKDNVGVRPSSIIITTLAAQVYNGDERIVGALENIVTRLLEPISMIGDDYYIPNPANPLENFADKWNKKPSLRNEFLKWAKQLKSDFAYFNTDVQYYGDNYLKRLDTIFGGISNRLFGKSITAVTPYIEHKQRPRWKVLDERNVFIRGFKKKKGFSKYRQFTSGEFLNKGTDIRFEVIAENIRSYEIYWQVTNTGMEARRNNTLRGGFYSGEIVEGKRIRDEETKYTGSHFVECYIVKNDICYGKSEPFLVNITDRILFDW</sequence>
<evidence type="ECO:0000259" key="2">
    <source>
        <dbReference type="Pfam" id="PF18134"/>
    </source>
</evidence>
<organism evidence="3 4">
    <name type="scientific">Fusibacter ferrireducens</name>
    <dbReference type="NCBI Taxonomy" id="2785058"/>
    <lineage>
        <taxon>Bacteria</taxon>
        <taxon>Bacillati</taxon>
        <taxon>Bacillota</taxon>
        <taxon>Clostridia</taxon>
        <taxon>Eubacteriales</taxon>
        <taxon>Eubacteriales Family XII. Incertae Sedis</taxon>
        <taxon>Fusibacter</taxon>
    </lineage>
</organism>
<evidence type="ECO:0000256" key="1">
    <source>
        <dbReference type="ARBA" id="ARBA00023118"/>
    </source>
</evidence>
<evidence type="ECO:0000313" key="4">
    <source>
        <dbReference type="Proteomes" id="UP000614200"/>
    </source>
</evidence>
<dbReference type="Pfam" id="PF18144">
    <property type="entry name" value="SMODS"/>
    <property type="match status" value="1"/>
</dbReference>
<gene>
    <name evidence="3" type="ORF">ISU02_14125</name>
</gene>
<reference evidence="3 4" key="1">
    <citation type="submission" date="2020-11" db="EMBL/GenBank/DDBJ databases">
        <title>Fusibacter basophilias sp. nov.</title>
        <authorList>
            <person name="Qiu D."/>
        </authorList>
    </citation>
    <scope>NUCLEOTIDE SEQUENCE [LARGE SCALE GENOMIC DNA]</scope>
    <source>
        <strain evidence="3 4">Q10-2</strain>
    </source>
</reference>
<keyword evidence="1" id="KW-0051">Antiviral defense</keyword>
<evidence type="ECO:0000313" key="3">
    <source>
        <dbReference type="EMBL" id="MBF4694256.1"/>
    </source>
</evidence>
<feature type="domain" description="Adenylyl/Guanylyl and SMODS C-terminal sensor" evidence="2">
    <location>
        <begin position="370"/>
        <end position="495"/>
    </location>
</feature>
<proteinExistence type="predicted"/>
<dbReference type="RefSeq" id="WP_194702493.1">
    <property type="nucleotide sequence ID" value="NZ_JADKNH010000008.1"/>
</dbReference>
<name>A0ABR9ZUV7_9FIRM</name>
<dbReference type="EMBL" id="JADKNH010000008">
    <property type="protein sequence ID" value="MBF4694256.1"/>
    <property type="molecule type" value="Genomic_DNA"/>
</dbReference>
<dbReference type="InterPro" id="IPR006116">
    <property type="entry name" value="NT_2-5OAS_ClassI-CCAase"/>
</dbReference>
<accession>A0ABR9ZUV7</accession>
<comment type="caution">
    <text evidence="3">The sequence shown here is derived from an EMBL/GenBank/DDBJ whole genome shotgun (WGS) entry which is preliminary data.</text>
</comment>
<dbReference type="Pfam" id="PF18134">
    <property type="entry name" value="AGS_C"/>
    <property type="match status" value="1"/>
</dbReference>
<dbReference type="InterPro" id="IPR040511">
    <property type="entry name" value="AGS_C"/>
</dbReference>
<dbReference type="Proteomes" id="UP000614200">
    <property type="component" value="Unassembled WGS sequence"/>
</dbReference>
<dbReference type="CDD" id="cd05400">
    <property type="entry name" value="NT_2-5OAS_ClassI-CCAase"/>
    <property type="match status" value="1"/>
</dbReference>
<keyword evidence="4" id="KW-1185">Reference proteome</keyword>
<protein>
    <submittedName>
        <fullName evidence="3">Nucleotidyltransferase</fullName>
    </submittedName>
</protein>